<evidence type="ECO:0000313" key="2">
    <source>
        <dbReference type="Proteomes" id="UP001173801"/>
    </source>
</evidence>
<protein>
    <submittedName>
        <fullName evidence="1">Uncharacterized protein</fullName>
    </submittedName>
</protein>
<dbReference type="Proteomes" id="UP001173801">
    <property type="component" value="Unassembled WGS sequence"/>
</dbReference>
<comment type="caution">
    <text evidence="1">The sequence shown here is derived from an EMBL/GenBank/DDBJ whole genome shotgun (WGS) entry which is preliminary data.</text>
</comment>
<sequence>PYLFFSSHKSQIMEFINLEIEILGTEVFKDAIVKKTNMVSFGNMLDPTDYMIYKSGGVNALFS</sequence>
<proteinExistence type="predicted"/>
<keyword evidence="2" id="KW-1185">Reference proteome</keyword>
<dbReference type="EMBL" id="JANURM010000053">
    <property type="protein sequence ID" value="MDL0090089.1"/>
    <property type="molecule type" value="Genomic_DNA"/>
</dbReference>
<reference evidence="1" key="2">
    <citation type="journal article" date="2023" name="Microorganisms">
        <title>Isolation and Genomic Characteristics of Cat-Borne Campylobacter felis sp. nov. and Sheep-Borne Campylobacter ovis sp. nov.</title>
        <authorList>
            <person name="Wang H."/>
            <person name="Li Y."/>
            <person name="Gu Y."/>
            <person name="Zhou G."/>
            <person name="Chen X."/>
            <person name="Zhang X."/>
            <person name="Shao Z."/>
            <person name="Zhang J."/>
            <person name="Zhang M."/>
        </authorList>
    </citation>
    <scope>NUCLEOTIDE SEQUENCE</scope>
    <source>
        <strain evidence="1">PS10</strain>
    </source>
</reference>
<name>A0ABT7HT31_9BACT</name>
<evidence type="ECO:0000313" key="1">
    <source>
        <dbReference type="EMBL" id="MDL0090089.1"/>
    </source>
</evidence>
<accession>A0ABT7HT31</accession>
<feature type="non-terminal residue" evidence="1">
    <location>
        <position position="1"/>
    </location>
</feature>
<gene>
    <name evidence="1" type="ORF">NYG85_12055</name>
</gene>
<reference evidence="1" key="1">
    <citation type="submission" date="2022-08" db="EMBL/GenBank/DDBJ databases">
        <authorList>
            <person name="Wang H."/>
        </authorList>
    </citation>
    <scope>NUCLEOTIDE SEQUENCE</scope>
    <source>
        <strain evidence="1">PS10</strain>
    </source>
</reference>
<dbReference type="RefSeq" id="WP_284938914.1">
    <property type="nucleotide sequence ID" value="NZ_JANURM010000053.1"/>
</dbReference>
<organism evidence="1 2">
    <name type="scientific">Campylobacter gastrosuis</name>
    <dbReference type="NCBI Taxonomy" id="2974576"/>
    <lineage>
        <taxon>Bacteria</taxon>
        <taxon>Pseudomonadati</taxon>
        <taxon>Campylobacterota</taxon>
        <taxon>Epsilonproteobacteria</taxon>
        <taxon>Campylobacterales</taxon>
        <taxon>Campylobacteraceae</taxon>
        <taxon>Campylobacter</taxon>
    </lineage>
</organism>